<dbReference type="HOGENOM" id="CLU_070654_1_0_1"/>
<feature type="domain" description="Ubiquitin-like protease family profile" evidence="5">
    <location>
        <begin position="48"/>
        <end position="206"/>
    </location>
</feature>
<dbReference type="PANTHER" id="PTHR46915">
    <property type="entry name" value="UBIQUITIN-LIKE PROTEASE 4-RELATED"/>
    <property type="match status" value="1"/>
</dbReference>
<keyword evidence="2" id="KW-0645">Protease</keyword>
<evidence type="ECO:0000256" key="2">
    <source>
        <dbReference type="ARBA" id="ARBA00022670"/>
    </source>
</evidence>
<protein>
    <recommendedName>
        <fullName evidence="5">Ubiquitin-like protease family profile domain-containing protein</fullName>
    </recommendedName>
</protein>
<evidence type="ECO:0000313" key="7">
    <source>
        <dbReference type="Proteomes" id="UP000054279"/>
    </source>
</evidence>
<dbReference type="AlphaFoldDB" id="A0A0C9T2F3"/>
<dbReference type="InterPro" id="IPR038765">
    <property type="entry name" value="Papain-like_cys_pep_sf"/>
</dbReference>
<organism evidence="6 7">
    <name type="scientific">Sphaerobolus stellatus (strain SS14)</name>
    <dbReference type="NCBI Taxonomy" id="990650"/>
    <lineage>
        <taxon>Eukaryota</taxon>
        <taxon>Fungi</taxon>
        <taxon>Dikarya</taxon>
        <taxon>Basidiomycota</taxon>
        <taxon>Agaricomycotina</taxon>
        <taxon>Agaricomycetes</taxon>
        <taxon>Phallomycetidae</taxon>
        <taxon>Geastrales</taxon>
        <taxon>Sphaerobolaceae</taxon>
        <taxon>Sphaerobolus</taxon>
    </lineage>
</organism>
<name>A0A0C9T2F3_SPHS4</name>
<dbReference type="InterPro" id="IPR003653">
    <property type="entry name" value="Peptidase_C48_C"/>
</dbReference>
<evidence type="ECO:0000313" key="6">
    <source>
        <dbReference type="EMBL" id="KIJ22948.1"/>
    </source>
</evidence>
<dbReference type="Proteomes" id="UP000054279">
    <property type="component" value="Unassembled WGS sequence"/>
</dbReference>
<comment type="similarity">
    <text evidence="1">Belongs to the peptidase C48 family.</text>
</comment>
<keyword evidence="3" id="KW-0378">Hydrolase</keyword>
<dbReference type="PROSITE" id="PS50600">
    <property type="entry name" value="ULP_PROTEASE"/>
    <property type="match status" value="1"/>
</dbReference>
<dbReference type="GO" id="GO:0006508">
    <property type="term" value="P:proteolysis"/>
    <property type="evidence" value="ECO:0007669"/>
    <property type="project" value="UniProtKB-KW"/>
</dbReference>
<evidence type="ECO:0000256" key="4">
    <source>
        <dbReference type="ARBA" id="ARBA00022807"/>
    </source>
</evidence>
<dbReference type="EMBL" id="KN837867">
    <property type="protein sequence ID" value="KIJ22948.1"/>
    <property type="molecule type" value="Genomic_DNA"/>
</dbReference>
<dbReference type="OrthoDB" id="442460at2759"/>
<proteinExistence type="inferred from homology"/>
<evidence type="ECO:0000259" key="5">
    <source>
        <dbReference type="PROSITE" id="PS50600"/>
    </source>
</evidence>
<evidence type="ECO:0000256" key="3">
    <source>
        <dbReference type="ARBA" id="ARBA00022801"/>
    </source>
</evidence>
<dbReference type="GO" id="GO:0016926">
    <property type="term" value="P:protein desumoylation"/>
    <property type="evidence" value="ECO:0007669"/>
    <property type="project" value="UniProtKB-ARBA"/>
</dbReference>
<dbReference type="PANTHER" id="PTHR46915:SF2">
    <property type="entry name" value="UBIQUITIN-LIKE PROTEASE 4"/>
    <property type="match status" value="1"/>
</dbReference>
<evidence type="ECO:0000256" key="1">
    <source>
        <dbReference type="ARBA" id="ARBA00005234"/>
    </source>
</evidence>
<keyword evidence="7" id="KW-1185">Reference proteome</keyword>
<accession>A0A0C9T2F3</accession>
<gene>
    <name evidence="6" type="ORF">M422DRAFT_276563</name>
</gene>
<dbReference type="Gene3D" id="3.40.395.10">
    <property type="entry name" value="Adenoviral Proteinase, Chain A"/>
    <property type="match status" value="1"/>
</dbReference>
<keyword evidence="4" id="KW-0788">Thiol protease</keyword>
<dbReference type="Pfam" id="PF02902">
    <property type="entry name" value="Peptidase_C48"/>
    <property type="match status" value="1"/>
</dbReference>
<dbReference type="SUPFAM" id="SSF54001">
    <property type="entry name" value="Cysteine proteinases"/>
    <property type="match status" value="1"/>
</dbReference>
<dbReference type="GO" id="GO:0008234">
    <property type="term" value="F:cysteine-type peptidase activity"/>
    <property type="evidence" value="ECO:0007669"/>
    <property type="project" value="UniProtKB-KW"/>
</dbReference>
<dbReference type="GO" id="GO:0019783">
    <property type="term" value="F:ubiquitin-like protein peptidase activity"/>
    <property type="evidence" value="ECO:0007669"/>
    <property type="project" value="UniProtKB-ARBA"/>
</dbReference>
<sequence length="206" mass="23549">MQRPRSLDRKYITSDTEVDPKFTLAPEAIAFKFTSSLQYLGSQKTAPHLILLSDLERLTDGECWNDTLVDFALTLWFDRFLLSQYPAAKSTPVYSTFFYSRYEKKGYDAVYRWSKKDNPFTYQNIVVPVHLGNHWVVVIICDPSGLVSDHLGQKCSIISLDSLNHPCTKIRDKVIEWLLQEATKCKIDIATPPTSLALQPSLQPNM</sequence>
<reference evidence="6 7" key="1">
    <citation type="submission" date="2014-06" db="EMBL/GenBank/DDBJ databases">
        <title>Evolutionary Origins and Diversification of the Mycorrhizal Mutualists.</title>
        <authorList>
            <consortium name="DOE Joint Genome Institute"/>
            <consortium name="Mycorrhizal Genomics Consortium"/>
            <person name="Kohler A."/>
            <person name="Kuo A."/>
            <person name="Nagy L.G."/>
            <person name="Floudas D."/>
            <person name="Copeland A."/>
            <person name="Barry K.W."/>
            <person name="Cichocki N."/>
            <person name="Veneault-Fourrey C."/>
            <person name="LaButti K."/>
            <person name="Lindquist E.A."/>
            <person name="Lipzen A."/>
            <person name="Lundell T."/>
            <person name="Morin E."/>
            <person name="Murat C."/>
            <person name="Riley R."/>
            <person name="Ohm R."/>
            <person name="Sun H."/>
            <person name="Tunlid A."/>
            <person name="Henrissat B."/>
            <person name="Grigoriev I.V."/>
            <person name="Hibbett D.S."/>
            <person name="Martin F."/>
        </authorList>
    </citation>
    <scope>NUCLEOTIDE SEQUENCE [LARGE SCALE GENOMIC DNA]</scope>
    <source>
        <strain evidence="6 7">SS14</strain>
    </source>
</reference>